<keyword evidence="1" id="KW-0812">Transmembrane</keyword>
<dbReference type="AlphaFoldDB" id="A0A1A8W0F5"/>
<accession>A0A1A8W0F5</accession>
<keyword evidence="1" id="KW-1133">Transmembrane helix</keyword>
<feature type="transmembrane region" description="Helical" evidence="1">
    <location>
        <begin position="20"/>
        <end position="37"/>
    </location>
</feature>
<organism evidence="2 5">
    <name type="scientific">Plasmodium ovale curtisi</name>
    <dbReference type="NCBI Taxonomy" id="864141"/>
    <lineage>
        <taxon>Eukaryota</taxon>
        <taxon>Sar</taxon>
        <taxon>Alveolata</taxon>
        <taxon>Apicomplexa</taxon>
        <taxon>Aconoidasida</taxon>
        <taxon>Haemosporida</taxon>
        <taxon>Plasmodiidae</taxon>
        <taxon>Plasmodium</taxon>
        <taxon>Plasmodium (Plasmodium)</taxon>
    </lineage>
</organism>
<dbReference type="EMBL" id="FLQU01000372">
    <property type="protein sequence ID" value="SBS84623.1"/>
    <property type="molecule type" value="Genomic_DNA"/>
</dbReference>
<gene>
    <name evidence="3" type="ORF">POVCU1_024790</name>
    <name evidence="2" type="ORF">POVCU2_0027060</name>
</gene>
<evidence type="ECO:0000313" key="4">
    <source>
        <dbReference type="Proteomes" id="UP000078546"/>
    </source>
</evidence>
<sequence length="82" mass="9477">MGIFALELRYVELIGAGTSSPARVVAFLMCLIWFANMHRKDMKPQKLTKHKIKVLNCIFCEAWVFCARTALANDEQHKTHKR</sequence>
<dbReference type="EMBL" id="FLQV01000461">
    <property type="protein sequence ID" value="SBS93148.1"/>
    <property type="molecule type" value="Genomic_DNA"/>
</dbReference>
<evidence type="ECO:0000256" key="1">
    <source>
        <dbReference type="SAM" id="Phobius"/>
    </source>
</evidence>
<evidence type="ECO:0000313" key="3">
    <source>
        <dbReference type="EMBL" id="SBS93148.1"/>
    </source>
</evidence>
<reference evidence="4 5" key="2">
    <citation type="submission" date="2016-05" db="EMBL/GenBank/DDBJ databases">
        <authorList>
            <person name="Naeem Raeece"/>
        </authorList>
    </citation>
    <scope>NUCLEOTIDE SEQUENCE [LARGE SCALE GENOMIC DNA]</scope>
</reference>
<evidence type="ECO:0000313" key="5">
    <source>
        <dbReference type="Proteomes" id="UP000078560"/>
    </source>
</evidence>
<keyword evidence="1" id="KW-0472">Membrane</keyword>
<dbReference type="Proteomes" id="UP000078560">
    <property type="component" value="Unassembled WGS sequence"/>
</dbReference>
<name>A0A1A8W0F5_PLAOA</name>
<proteinExistence type="predicted"/>
<evidence type="ECO:0000313" key="2">
    <source>
        <dbReference type="EMBL" id="SBS84623.1"/>
    </source>
</evidence>
<dbReference type="Proteomes" id="UP000078546">
    <property type="component" value="Unassembled WGS sequence"/>
</dbReference>
<protein>
    <submittedName>
        <fullName evidence="2">Uncharacterized protein</fullName>
    </submittedName>
</protein>
<reference evidence="2" key="1">
    <citation type="submission" date="2016-05" db="EMBL/GenBank/DDBJ databases">
        <authorList>
            <person name="Lavstsen T."/>
            <person name="Jespersen J.S."/>
        </authorList>
    </citation>
    <scope>NUCLEOTIDE SEQUENCE [LARGE SCALE GENOMIC DNA]</scope>
</reference>